<dbReference type="EMBL" id="JBBWWQ010000006">
    <property type="protein sequence ID" value="KAK8944138.1"/>
    <property type="molecule type" value="Genomic_DNA"/>
</dbReference>
<dbReference type="AlphaFoldDB" id="A0AAP0G8D0"/>
<dbReference type="Proteomes" id="UP001418222">
    <property type="component" value="Unassembled WGS sequence"/>
</dbReference>
<sequence>MTEAAPPPPSCLSIAAPTTLVFIALKYMHLHIIRRDSYSISNMPGDDKALLARKWIVACEGTRISSAISSNCGGTDSALNRWWLMLRWGAHGVECGDEGGIVAPVRDDEFWEESMRVRSLASASISSSVLLVARLMQEKRSREAKKKEVRPVVTQVARPSNFSGVVTPSYSKSESEFSIPAGSGSGSIQQCQNPAGAESEGIGSEDQKTAAGFASPPEETRSGPFFFGLPAPSRTSSKGKEQATLRKKDLIGFLQGGGEAKPAAVFWSLLPMPSFSAPAEFWRCWIDPDPDPAGMENSLFDLEDGGVTTPEKFEGMAIWVTTGLTSFFFASLERFSCINLATSNTDDEMDAEASDRTLMLSSQNSSSLIGATIPPSSPHSTPCAPHRNISHQRFKVESVPPQLELITEDILVPLQVTIHFLADKALSSPGILEIEYEALLIICKCIYFSAMNTSVVGAAIERHEGGGGAASVMVVGASKVALLKPTVEKADLRHKPSSGG</sequence>
<keyword evidence="3" id="KW-1185">Reference proteome</keyword>
<name>A0AAP0G8D0_9ASPA</name>
<dbReference type="PANTHER" id="PTHR34061:SF11">
    <property type="entry name" value="PROTEIN, PUTATIVE-RELATED"/>
    <property type="match status" value="1"/>
</dbReference>
<gene>
    <name evidence="2" type="ORF">KSP39_PZI007933</name>
</gene>
<dbReference type="PANTHER" id="PTHR34061">
    <property type="entry name" value="PROTEIN, PUTATIVE-RELATED"/>
    <property type="match status" value="1"/>
</dbReference>
<accession>A0AAP0G8D0</accession>
<organism evidence="2 3">
    <name type="scientific">Platanthera zijinensis</name>
    <dbReference type="NCBI Taxonomy" id="2320716"/>
    <lineage>
        <taxon>Eukaryota</taxon>
        <taxon>Viridiplantae</taxon>
        <taxon>Streptophyta</taxon>
        <taxon>Embryophyta</taxon>
        <taxon>Tracheophyta</taxon>
        <taxon>Spermatophyta</taxon>
        <taxon>Magnoliopsida</taxon>
        <taxon>Liliopsida</taxon>
        <taxon>Asparagales</taxon>
        <taxon>Orchidaceae</taxon>
        <taxon>Orchidoideae</taxon>
        <taxon>Orchideae</taxon>
        <taxon>Orchidinae</taxon>
        <taxon>Platanthera</taxon>
    </lineage>
</organism>
<reference evidence="2 3" key="1">
    <citation type="journal article" date="2022" name="Nat. Plants">
        <title>Genomes of leafy and leafless Platanthera orchids illuminate the evolution of mycoheterotrophy.</title>
        <authorList>
            <person name="Li M.H."/>
            <person name="Liu K.W."/>
            <person name="Li Z."/>
            <person name="Lu H.C."/>
            <person name="Ye Q.L."/>
            <person name="Zhang D."/>
            <person name="Wang J.Y."/>
            <person name="Li Y.F."/>
            <person name="Zhong Z.M."/>
            <person name="Liu X."/>
            <person name="Yu X."/>
            <person name="Liu D.K."/>
            <person name="Tu X.D."/>
            <person name="Liu B."/>
            <person name="Hao Y."/>
            <person name="Liao X.Y."/>
            <person name="Jiang Y.T."/>
            <person name="Sun W.H."/>
            <person name="Chen J."/>
            <person name="Chen Y.Q."/>
            <person name="Ai Y."/>
            <person name="Zhai J.W."/>
            <person name="Wu S.S."/>
            <person name="Zhou Z."/>
            <person name="Hsiao Y.Y."/>
            <person name="Wu W.L."/>
            <person name="Chen Y.Y."/>
            <person name="Lin Y.F."/>
            <person name="Hsu J.L."/>
            <person name="Li C.Y."/>
            <person name="Wang Z.W."/>
            <person name="Zhao X."/>
            <person name="Zhong W.Y."/>
            <person name="Ma X.K."/>
            <person name="Ma L."/>
            <person name="Huang J."/>
            <person name="Chen G.Z."/>
            <person name="Huang M.Z."/>
            <person name="Huang L."/>
            <person name="Peng D.H."/>
            <person name="Luo Y.B."/>
            <person name="Zou S.Q."/>
            <person name="Chen S.P."/>
            <person name="Lan S."/>
            <person name="Tsai W.C."/>
            <person name="Van de Peer Y."/>
            <person name="Liu Z.J."/>
        </authorList>
    </citation>
    <scope>NUCLEOTIDE SEQUENCE [LARGE SCALE GENOMIC DNA]</scope>
    <source>
        <strain evidence="2">Lor287</strain>
    </source>
</reference>
<evidence type="ECO:0000313" key="3">
    <source>
        <dbReference type="Proteomes" id="UP001418222"/>
    </source>
</evidence>
<evidence type="ECO:0000256" key="1">
    <source>
        <dbReference type="SAM" id="MobiDB-lite"/>
    </source>
</evidence>
<protein>
    <submittedName>
        <fullName evidence="2">Uncharacterized protein</fullName>
    </submittedName>
</protein>
<proteinExistence type="predicted"/>
<comment type="caution">
    <text evidence="2">The sequence shown here is derived from an EMBL/GenBank/DDBJ whole genome shotgun (WGS) entry which is preliminary data.</text>
</comment>
<feature type="region of interest" description="Disordered" evidence="1">
    <location>
        <begin position="176"/>
        <end position="243"/>
    </location>
</feature>
<evidence type="ECO:0000313" key="2">
    <source>
        <dbReference type="EMBL" id="KAK8944138.1"/>
    </source>
</evidence>